<keyword evidence="2" id="KW-0175">Coiled coil</keyword>
<evidence type="ECO:0000313" key="3">
    <source>
        <dbReference type="EMBL" id="KAG6583611.1"/>
    </source>
</evidence>
<sequence length="138" mass="15978">MSAKLEESQQQVLELSAFEEDRVQELHKLSQDRDRAWESELKAVQKQHAMDVAALASTMNDNELRYCRESVENLKLKPSTLHGKAKINSKQPKQLGKSFNQMESKLLKSTTLLLEFEQSKDQNSWRDNFDFHGRKGRG</sequence>
<protein>
    <submittedName>
        <fullName evidence="3">Interactor of constitutive active ROPs 2, chloroplastic</fullName>
    </submittedName>
</protein>
<proteinExistence type="inferred from homology"/>
<evidence type="ECO:0000256" key="1">
    <source>
        <dbReference type="ARBA" id="ARBA00009778"/>
    </source>
</evidence>
<dbReference type="InterPro" id="IPR029688">
    <property type="entry name" value="ICR"/>
</dbReference>
<dbReference type="EMBL" id="JAGKQH010000013">
    <property type="protein sequence ID" value="KAG6583611.1"/>
    <property type="molecule type" value="Genomic_DNA"/>
</dbReference>
<accession>A0AAV6MLH1</accession>
<keyword evidence="4" id="KW-1185">Reference proteome</keyword>
<dbReference type="AlphaFoldDB" id="A0AAV6MLH1"/>
<comment type="similarity">
    <text evidence="1">Belongs to the ICR family.</text>
</comment>
<evidence type="ECO:0000256" key="2">
    <source>
        <dbReference type="ARBA" id="ARBA00023054"/>
    </source>
</evidence>
<evidence type="ECO:0000313" key="4">
    <source>
        <dbReference type="Proteomes" id="UP000685013"/>
    </source>
</evidence>
<reference evidence="3 4" key="1">
    <citation type="journal article" date="2021" name="Hortic Res">
        <title>The domestication of Cucurbita argyrosperma as revealed by the genome of its wild relative.</title>
        <authorList>
            <person name="Barrera-Redondo J."/>
            <person name="Sanchez-de la Vega G."/>
            <person name="Aguirre-Liguori J.A."/>
            <person name="Castellanos-Morales G."/>
            <person name="Gutierrez-Guerrero Y.T."/>
            <person name="Aguirre-Dugua X."/>
            <person name="Aguirre-Planter E."/>
            <person name="Tenaillon M.I."/>
            <person name="Lira-Saade R."/>
            <person name="Eguiarte L.E."/>
        </authorList>
    </citation>
    <scope>NUCLEOTIDE SEQUENCE [LARGE SCALE GENOMIC DNA]</scope>
    <source>
        <strain evidence="3">JBR-2021</strain>
    </source>
</reference>
<dbReference type="Proteomes" id="UP000685013">
    <property type="component" value="Chromosome 13"/>
</dbReference>
<organism evidence="3 4">
    <name type="scientific">Cucurbita argyrosperma subsp. sororia</name>
    <dbReference type="NCBI Taxonomy" id="37648"/>
    <lineage>
        <taxon>Eukaryota</taxon>
        <taxon>Viridiplantae</taxon>
        <taxon>Streptophyta</taxon>
        <taxon>Embryophyta</taxon>
        <taxon>Tracheophyta</taxon>
        <taxon>Spermatophyta</taxon>
        <taxon>Magnoliopsida</taxon>
        <taxon>eudicotyledons</taxon>
        <taxon>Gunneridae</taxon>
        <taxon>Pentapetalae</taxon>
        <taxon>rosids</taxon>
        <taxon>fabids</taxon>
        <taxon>Cucurbitales</taxon>
        <taxon>Cucurbitaceae</taxon>
        <taxon>Cucurbiteae</taxon>
        <taxon>Cucurbita</taxon>
    </lineage>
</organism>
<comment type="caution">
    <text evidence="3">The sequence shown here is derived from an EMBL/GenBank/DDBJ whole genome shotgun (WGS) entry which is preliminary data.</text>
</comment>
<dbReference type="PANTHER" id="PTHR34224:SF4">
    <property type="entry name" value="INTERACTOR OF CONSTITUTIVE ACTIVE ROPS 2, CHLOROPLASTIC"/>
    <property type="match status" value="1"/>
</dbReference>
<dbReference type="PANTHER" id="PTHR34224">
    <property type="entry name" value="INTERACTOR OF CONSTITUTIVE ACTIVE ROPS 2, CHLOROPLASTIC-RELATED"/>
    <property type="match status" value="1"/>
</dbReference>
<gene>
    <name evidence="3" type="primary">ICR2</name>
    <name evidence="3" type="ORF">SDJN03_19543</name>
</gene>
<name>A0AAV6MLH1_9ROSI</name>
<feature type="non-terminal residue" evidence="3">
    <location>
        <position position="1"/>
    </location>
</feature>